<reference evidence="1" key="1">
    <citation type="journal article" date="2019" name="bioRxiv">
        <title>The Genome of the Zebra Mussel, Dreissena polymorpha: A Resource for Invasive Species Research.</title>
        <authorList>
            <person name="McCartney M.A."/>
            <person name="Auch B."/>
            <person name="Kono T."/>
            <person name="Mallez S."/>
            <person name="Zhang Y."/>
            <person name="Obille A."/>
            <person name="Becker A."/>
            <person name="Abrahante J.E."/>
            <person name="Garbe J."/>
            <person name="Badalamenti J.P."/>
            <person name="Herman A."/>
            <person name="Mangelson H."/>
            <person name="Liachko I."/>
            <person name="Sullivan S."/>
            <person name="Sone E.D."/>
            <person name="Koren S."/>
            <person name="Silverstein K.A.T."/>
            <person name="Beckman K.B."/>
            <person name="Gohl D.M."/>
        </authorList>
    </citation>
    <scope>NUCLEOTIDE SEQUENCE</scope>
    <source>
        <strain evidence="1">Duluth1</strain>
        <tissue evidence="1">Whole animal</tissue>
    </source>
</reference>
<organism evidence="1 2">
    <name type="scientific">Dreissena polymorpha</name>
    <name type="common">Zebra mussel</name>
    <name type="synonym">Mytilus polymorpha</name>
    <dbReference type="NCBI Taxonomy" id="45954"/>
    <lineage>
        <taxon>Eukaryota</taxon>
        <taxon>Metazoa</taxon>
        <taxon>Spiralia</taxon>
        <taxon>Lophotrochozoa</taxon>
        <taxon>Mollusca</taxon>
        <taxon>Bivalvia</taxon>
        <taxon>Autobranchia</taxon>
        <taxon>Heteroconchia</taxon>
        <taxon>Euheterodonta</taxon>
        <taxon>Imparidentia</taxon>
        <taxon>Neoheterodontei</taxon>
        <taxon>Myida</taxon>
        <taxon>Dreissenoidea</taxon>
        <taxon>Dreissenidae</taxon>
        <taxon>Dreissena</taxon>
    </lineage>
</organism>
<evidence type="ECO:0000313" key="2">
    <source>
        <dbReference type="Proteomes" id="UP000828390"/>
    </source>
</evidence>
<keyword evidence="2" id="KW-1185">Reference proteome</keyword>
<dbReference type="AlphaFoldDB" id="A0A9D4KWK9"/>
<evidence type="ECO:0000313" key="1">
    <source>
        <dbReference type="EMBL" id="KAH3847478.1"/>
    </source>
</evidence>
<accession>A0A9D4KWK9</accession>
<dbReference type="EMBL" id="JAIWYP010000003">
    <property type="protein sequence ID" value="KAH3847478.1"/>
    <property type="molecule type" value="Genomic_DNA"/>
</dbReference>
<name>A0A9D4KWK9_DREPO</name>
<gene>
    <name evidence="1" type="ORF">DPMN_089799</name>
</gene>
<proteinExistence type="predicted"/>
<sequence length="50" mass="5744">MRLQNANGHEWRPWHKRHIYAPTVGRDDVWTMKRGVLSNMGVNAGIMVGV</sequence>
<reference evidence="1" key="2">
    <citation type="submission" date="2020-11" db="EMBL/GenBank/DDBJ databases">
        <authorList>
            <person name="McCartney M.A."/>
            <person name="Auch B."/>
            <person name="Kono T."/>
            <person name="Mallez S."/>
            <person name="Becker A."/>
            <person name="Gohl D.M."/>
            <person name="Silverstein K.A.T."/>
            <person name="Koren S."/>
            <person name="Bechman K.B."/>
            <person name="Herman A."/>
            <person name="Abrahante J.E."/>
            <person name="Garbe J."/>
        </authorList>
    </citation>
    <scope>NUCLEOTIDE SEQUENCE</scope>
    <source>
        <strain evidence="1">Duluth1</strain>
        <tissue evidence="1">Whole animal</tissue>
    </source>
</reference>
<protein>
    <submittedName>
        <fullName evidence="1">Uncharacterized protein</fullName>
    </submittedName>
</protein>
<comment type="caution">
    <text evidence="1">The sequence shown here is derived from an EMBL/GenBank/DDBJ whole genome shotgun (WGS) entry which is preliminary data.</text>
</comment>
<dbReference type="Proteomes" id="UP000828390">
    <property type="component" value="Unassembled WGS sequence"/>
</dbReference>